<dbReference type="Pfam" id="PF02674">
    <property type="entry name" value="Colicin_V"/>
    <property type="match status" value="1"/>
</dbReference>
<reference evidence="6" key="1">
    <citation type="journal article" date="2014" name="Front. Microbiol.">
        <title>High frequency of phylogenetically diverse reductive dehalogenase-homologous genes in deep subseafloor sedimentary metagenomes.</title>
        <authorList>
            <person name="Kawai M."/>
            <person name="Futagami T."/>
            <person name="Toyoda A."/>
            <person name="Takaki Y."/>
            <person name="Nishi S."/>
            <person name="Hori S."/>
            <person name="Arai W."/>
            <person name="Tsubouchi T."/>
            <person name="Morono Y."/>
            <person name="Uchiyama I."/>
            <person name="Ito T."/>
            <person name="Fujiyama A."/>
            <person name="Inagaki F."/>
            <person name="Takami H."/>
        </authorList>
    </citation>
    <scope>NUCLEOTIDE SEQUENCE</scope>
    <source>
        <strain evidence="6">Expedition CK06-06</strain>
    </source>
</reference>
<dbReference type="GO" id="GO:0016020">
    <property type="term" value="C:membrane"/>
    <property type="evidence" value="ECO:0007669"/>
    <property type="project" value="UniProtKB-SubCell"/>
</dbReference>
<dbReference type="PANTHER" id="PTHR37306:SF1">
    <property type="entry name" value="COLICIN V PRODUCTION PROTEIN"/>
    <property type="match status" value="1"/>
</dbReference>
<dbReference type="GO" id="GO:0009403">
    <property type="term" value="P:toxin biosynthetic process"/>
    <property type="evidence" value="ECO:0007669"/>
    <property type="project" value="InterPro"/>
</dbReference>
<evidence type="ECO:0008006" key="7">
    <source>
        <dbReference type="Google" id="ProtNLM"/>
    </source>
</evidence>
<dbReference type="PANTHER" id="PTHR37306">
    <property type="entry name" value="COLICIN V PRODUCTION PROTEIN"/>
    <property type="match status" value="1"/>
</dbReference>
<feature type="transmembrane region" description="Helical" evidence="5">
    <location>
        <begin position="100"/>
        <end position="121"/>
    </location>
</feature>
<feature type="transmembrane region" description="Helical" evidence="5">
    <location>
        <begin position="54"/>
        <end position="80"/>
    </location>
</feature>
<evidence type="ECO:0000256" key="2">
    <source>
        <dbReference type="ARBA" id="ARBA00022692"/>
    </source>
</evidence>
<dbReference type="EMBL" id="BARU01011521">
    <property type="protein sequence ID" value="GAH45573.1"/>
    <property type="molecule type" value="Genomic_DNA"/>
</dbReference>
<comment type="caution">
    <text evidence="6">The sequence shown here is derived from an EMBL/GenBank/DDBJ whole genome shotgun (WGS) entry which is preliminary data.</text>
</comment>
<gene>
    <name evidence="6" type="ORF">S03H2_21599</name>
</gene>
<dbReference type="AlphaFoldDB" id="X1HJU8"/>
<sequence>MSWLDIVLIIILAILAFDGWRHGFLHFVFDFIGLCLGIFVALLLYGSLADKLGFISASGVAEIVAFVIICAVVAIVAAVLGHRILEPRIKRVIPDRVNRFGGVVLGLIIGAALCIFIVLLLDKFVALPPGTPLEELSGIRQGVTTALNESVFAGPILEHFGSLL</sequence>
<evidence type="ECO:0000313" key="6">
    <source>
        <dbReference type="EMBL" id="GAH45573.1"/>
    </source>
</evidence>
<evidence type="ECO:0000256" key="4">
    <source>
        <dbReference type="ARBA" id="ARBA00023136"/>
    </source>
</evidence>
<keyword evidence="3 5" id="KW-1133">Transmembrane helix</keyword>
<accession>X1HJU8</accession>
<dbReference type="InterPro" id="IPR003825">
    <property type="entry name" value="Colicin-V_CvpA"/>
</dbReference>
<evidence type="ECO:0000256" key="3">
    <source>
        <dbReference type="ARBA" id="ARBA00022989"/>
    </source>
</evidence>
<feature type="transmembrane region" description="Helical" evidence="5">
    <location>
        <begin position="6"/>
        <end position="24"/>
    </location>
</feature>
<evidence type="ECO:0000256" key="5">
    <source>
        <dbReference type="SAM" id="Phobius"/>
    </source>
</evidence>
<organism evidence="6">
    <name type="scientific">marine sediment metagenome</name>
    <dbReference type="NCBI Taxonomy" id="412755"/>
    <lineage>
        <taxon>unclassified sequences</taxon>
        <taxon>metagenomes</taxon>
        <taxon>ecological metagenomes</taxon>
    </lineage>
</organism>
<name>X1HJU8_9ZZZZ</name>
<feature type="transmembrane region" description="Helical" evidence="5">
    <location>
        <begin position="31"/>
        <end position="48"/>
    </location>
</feature>
<keyword evidence="4 5" id="KW-0472">Membrane</keyword>
<keyword evidence="2 5" id="KW-0812">Transmembrane</keyword>
<proteinExistence type="predicted"/>
<comment type="subcellular location">
    <subcellularLocation>
        <location evidence="1">Membrane</location>
        <topology evidence="1">Multi-pass membrane protein</topology>
    </subcellularLocation>
</comment>
<protein>
    <recommendedName>
        <fullName evidence="7">CvpA family protein</fullName>
    </recommendedName>
</protein>
<evidence type="ECO:0000256" key="1">
    <source>
        <dbReference type="ARBA" id="ARBA00004141"/>
    </source>
</evidence>